<dbReference type="OrthoDB" id="8021718at2759"/>
<organism evidence="4 5">
    <name type="scientific">Ladona fulva</name>
    <name type="common">Scarce chaser dragonfly</name>
    <name type="synonym">Libellula fulva</name>
    <dbReference type="NCBI Taxonomy" id="123851"/>
    <lineage>
        <taxon>Eukaryota</taxon>
        <taxon>Metazoa</taxon>
        <taxon>Ecdysozoa</taxon>
        <taxon>Arthropoda</taxon>
        <taxon>Hexapoda</taxon>
        <taxon>Insecta</taxon>
        <taxon>Pterygota</taxon>
        <taxon>Palaeoptera</taxon>
        <taxon>Odonata</taxon>
        <taxon>Epiprocta</taxon>
        <taxon>Anisoptera</taxon>
        <taxon>Libelluloidea</taxon>
        <taxon>Libellulidae</taxon>
        <taxon>Ladona</taxon>
    </lineage>
</organism>
<dbReference type="Pfam" id="PF00379">
    <property type="entry name" value="Chitin_bind_4"/>
    <property type="match status" value="1"/>
</dbReference>
<dbReference type="GO" id="GO:0008010">
    <property type="term" value="F:structural constituent of chitin-based larval cuticle"/>
    <property type="evidence" value="ECO:0007669"/>
    <property type="project" value="TreeGrafter"/>
</dbReference>
<evidence type="ECO:0000313" key="4">
    <source>
        <dbReference type="EMBL" id="KAG8237286.1"/>
    </source>
</evidence>
<dbReference type="PANTHER" id="PTHR10380:SF224">
    <property type="entry name" value="CUTICULAR PROTEIN 12A"/>
    <property type="match status" value="1"/>
</dbReference>
<protein>
    <recommendedName>
        <fullName evidence="6">Cuticle protein</fullName>
    </recommendedName>
</protein>
<evidence type="ECO:0000256" key="3">
    <source>
        <dbReference type="SAM" id="MobiDB-lite"/>
    </source>
</evidence>
<dbReference type="InterPro" id="IPR031311">
    <property type="entry name" value="CHIT_BIND_RR_consensus"/>
</dbReference>
<dbReference type="GO" id="GO:0062129">
    <property type="term" value="C:chitin-based extracellular matrix"/>
    <property type="evidence" value="ECO:0007669"/>
    <property type="project" value="TreeGrafter"/>
</dbReference>
<feature type="region of interest" description="Disordered" evidence="3">
    <location>
        <begin position="109"/>
        <end position="194"/>
    </location>
</feature>
<evidence type="ECO:0000256" key="2">
    <source>
        <dbReference type="PROSITE-ProRule" id="PRU00497"/>
    </source>
</evidence>
<dbReference type="Proteomes" id="UP000792457">
    <property type="component" value="Unassembled WGS sequence"/>
</dbReference>
<dbReference type="AlphaFoldDB" id="A0A8K0KL35"/>
<dbReference type="PROSITE" id="PS51155">
    <property type="entry name" value="CHIT_BIND_RR_2"/>
    <property type="match status" value="1"/>
</dbReference>
<keyword evidence="5" id="KW-1185">Reference proteome</keyword>
<comment type="caution">
    <text evidence="4">The sequence shown here is derived from an EMBL/GenBank/DDBJ whole genome shotgun (WGS) entry which is preliminary data.</text>
</comment>
<dbReference type="InterPro" id="IPR000618">
    <property type="entry name" value="Insect_cuticle"/>
</dbReference>
<evidence type="ECO:0008006" key="6">
    <source>
        <dbReference type="Google" id="ProtNLM"/>
    </source>
</evidence>
<evidence type="ECO:0000313" key="5">
    <source>
        <dbReference type="Proteomes" id="UP000792457"/>
    </source>
</evidence>
<sequence length="297" mass="32655">MRSVLVILLLKTTDSAPRKPRLSIADWGDGYHEHGHQGEGTYVFGYDIDDPATGNTQYRNEERHANGSVTGSYGLVEPDGNVRVVHYIADANGFRVNIVNSEKPNAVFPAPTPALVPPKPTDTVSEASEKPPEIPEIPQQPEISNELPEIPMEISGGPSEQPELSFETPVQPSGEEAVESAQEEGNQVDQGGPPETIVLPGGIVIEIPPDGPDDDKLGPHTRFYRKKVKPALASDEVPSRVKYMPETHSPLQSILINPYSNSLNGYFGNRKHPYNAYPNYNPYLSFMAPFSYYSNNY</sequence>
<dbReference type="EMBL" id="KZ309146">
    <property type="protein sequence ID" value="KAG8237286.1"/>
    <property type="molecule type" value="Genomic_DNA"/>
</dbReference>
<name>A0A8K0KL35_LADFU</name>
<reference evidence="4" key="1">
    <citation type="submission" date="2013-04" db="EMBL/GenBank/DDBJ databases">
        <authorList>
            <person name="Qu J."/>
            <person name="Murali S.C."/>
            <person name="Bandaranaike D."/>
            <person name="Bellair M."/>
            <person name="Blankenburg K."/>
            <person name="Chao H."/>
            <person name="Dinh H."/>
            <person name="Doddapaneni H."/>
            <person name="Downs B."/>
            <person name="Dugan-Rocha S."/>
            <person name="Elkadiri S."/>
            <person name="Gnanaolivu R.D."/>
            <person name="Hernandez B."/>
            <person name="Javaid M."/>
            <person name="Jayaseelan J.C."/>
            <person name="Lee S."/>
            <person name="Li M."/>
            <person name="Ming W."/>
            <person name="Munidasa M."/>
            <person name="Muniz J."/>
            <person name="Nguyen L."/>
            <person name="Ongeri F."/>
            <person name="Osuji N."/>
            <person name="Pu L.-L."/>
            <person name="Puazo M."/>
            <person name="Qu C."/>
            <person name="Quiroz J."/>
            <person name="Raj R."/>
            <person name="Weissenberger G."/>
            <person name="Xin Y."/>
            <person name="Zou X."/>
            <person name="Han Y."/>
            <person name="Richards S."/>
            <person name="Worley K."/>
            <person name="Muzny D."/>
            <person name="Gibbs R."/>
        </authorList>
    </citation>
    <scope>NUCLEOTIDE SEQUENCE</scope>
    <source>
        <strain evidence="4">Sampled in the wild</strain>
    </source>
</reference>
<evidence type="ECO:0000256" key="1">
    <source>
        <dbReference type="ARBA" id="ARBA00022460"/>
    </source>
</evidence>
<dbReference type="InterPro" id="IPR050468">
    <property type="entry name" value="Cuticle_Struct_Prot"/>
</dbReference>
<accession>A0A8K0KL35</accession>
<keyword evidence="1 2" id="KW-0193">Cuticle</keyword>
<feature type="compositionally biased region" description="Pro residues" evidence="3">
    <location>
        <begin position="110"/>
        <end position="120"/>
    </location>
</feature>
<gene>
    <name evidence="4" type="ORF">J437_LFUL017491</name>
</gene>
<reference evidence="4" key="2">
    <citation type="submission" date="2017-10" db="EMBL/GenBank/DDBJ databases">
        <title>Ladona fulva Genome sequencing and assembly.</title>
        <authorList>
            <person name="Murali S."/>
            <person name="Richards S."/>
            <person name="Bandaranaike D."/>
            <person name="Bellair M."/>
            <person name="Blankenburg K."/>
            <person name="Chao H."/>
            <person name="Dinh H."/>
            <person name="Doddapaneni H."/>
            <person name="Dugan-Rocha S."/>
            <person name="Elkadiri S."/>
            <person name="Gnanaolivu R."/>
            <person name="Hernandez B."/>
            <person name="Skinner E."/>
            <person name="Javaid M."/>
            <person name="Lee S."/>
            <person name="Li M."/>
            <person name="Ming W."/>
            <person name="Munidasa M."/>
            <person name="Muniz J."/>
            <person name="Nguyen L."/>
            <person name="Hughes D."/>
            <person name="Osuji N."/>
            <person name="Pu L.-L."/>
            <person name="Puazo M."/>
            <person name="Qu C."/>
            <person name="Quiroz J."/>
            <person name="Raj R."/>
            <person name="Weissenberger G."/>
            <person name="Xin Y."/>
            <person name="Zou X."/>
            <person name="Han Y."/>
            <person name="Worley K."/>
            <person name="Muzny D."/>
            <person name="Gibbs R."/>
        </authorList>
    </citation>
    <scope>NUCLEOTIDE SEQUENCE</scope>
    <source>
        <strain evidence="4">Sampled in the wild</strain>
    </source>
</reference>
<dbReference type="PRINTS" id="PR00947">
    <property type="entry name" value="CUTICLE"/>
</dbReference>
<proteinExistence type="predicted"/>
<dbReference type="PANTHER" id="PTHR10380">
    <property type="entry name" value="CUTICLE PROTEIN"/>
    <property type="match status" value="1"/>
</dbReference>
<dbReference type="PROSITE" id="PS00233">
    <property type="entry name" value="CHIT_BIND_RR_1"/>
    <property type="match status" value="1"/>
</dbReference>